<reference evidence="3 4" key="1">
    <citation type="submission" date="2020-12" db="EMBL/GenBank/DDBJ databases">
        <title>FDA dAtabase for Regulatory Grade micrObial Sequences (FDA-ARGOS): Supporting development and validation of Infectious Disease Dx tests.</title>
        <authorList>
            <person name="Sproer C."/>
            <person name="Gronow S."/>
            <person name="Severitt S."/>
            <person name="Schroder I."/>
            <person name="Tallon L."/>
            <person name="Sadzewicz L."/>
            <person name="Zhao X."/>
            <person name="Boylan J."/>
            <person name="Ott S."/>
            <person name="Bowen H."/>
            <person name="Vavikolanu K."/>
            <person name="Mehta A."/>
            <person name="Aluvathingal J."/>
            <person name="Nadendla S."/>
            <person name="Lowell S."/>
            <person name="Myers T."/>
            <person name="Yan Y."/>
            <person name="Sichtig H."/>
        </authorList>
    </citation>
    <scope>NUCLEOTIDE SEQUENCE [LARGE SCALE GENOMIC DNA]</scope>
    <source>
        <strain evidence="1 3">FDAARGOS_938</strain>
        <strain evidence="2 4">FDAARGOS_991</strain>
    </source>
</reference>
<dbReference type="InterPro" id="IPR036390">
    <property type="entry name" value="WH_DNA-bd_sf"/>
</dbReference>
<evidence type="ECO:0000313" key="2">
    <source>
        <dbReference type="EMBL" id="QQB81832.1"/>
    </source>
</evidence>
<dbReference type="EMBL" id="CP066023">
    <property type="protein sequence ID" value="QQB81832.1"/>
    <property type="molecule type" value="Genomic_DNA"/>
</dbReference>
<dbReference type="Gene3D" id="1.10.10.10">
    <property type="entry name" value="Winged helix-like DNA-binding domain superfamily/Winged helix DNA-binding domain"/>
    <property type="match status" value="1"/>
</dbReference>
<evidence type="ECO:0000313" key="4">
    <source>
        <dbReference type="Proteomes" id="UP000595198"/>
    </source>
</evidence>
<dbReference type="SUPFAM" id="SSF46785">
    <property type="entry name" value="Winged helix' DNA-binding domain"/>
    <property type="match status" value="1"/>
</dbReference>
<organism evidence="1 3">
    <name type="scientific">Corynebacterium amycolatum</name>
    <dbReference type="NCBI Taxonomy" id="43765"/>
    <lineage>
        <taxon>Bacteria</taxon>
        <taxon>Bacillati</taxon>
        <taxon>Actinomycetota</taxon>
        <taxon>Actinomycetes</taxon>
        <taxon>Mycobacteriales</taxon>
        <taxon>Corynebacteriaceae</taxon>
        <taxon>Corynebacterium</taxon>
    </lineage>
</organism>
<gene>
    <name evidence="1" type="ORF">I6G95_06985</name>
    <name evidence="2" type="ORF">I6H48_07545</name>
</gene>
<evidence type="ECO:0000313" key="3">
    <source>
        <dbReference type="Proteomes" id="UP000594774"/>
    </source>
</evidence>
<dbReference type="Pfam" id="PF13730">
    <property type="entry name" value="HTH_36"/>
    <property type="match status" value="1"/>
</dbReference>
<protein>
    <submittedName>
        <fullName evidence="1">Helix-turn-helix domain-containing protein</fullName>
    </submittedName>
</protein>
<sequence>MSIPAVRWVSDGVTGVSPTERAVLYFLADKAREHGGVQQAWPSAGLIADRLGIERRTVQRCLRSLEAKALILRGNQSLARSMGRGRRPVVWMLSVPEND</sequence>
<dbReference type="Proteomes" id="UP000594774">
    <property type="component" value="Chromosome"/>
</dbReference>
<dbReference type="AlphaFoldDB" id="A0AB37GE55"/>
<dbReference type="InterPro" id="IPR036388">
    <property type="entry name" value="WH-like_DNA-bd_sf"/>
</dbReference>
<name>A0AB37GE55_CORAY</name>
<keyword evidence="4" id="KW-1185">Reference proteome</keyword>
<proteinExistence type="predicted"/>
<dbReference type="Proteomes" id="UP000595198">
    <property type="component" value="Chromosome"/>
</dbReference>
<evidence type="ECO:0000313" key="1">
    <source>
        <dbReference type="EMBL" id="QPR29996.1"/>
    </source>
</evidence>
<dbReference type="EMBL" id="CP065628">
    <property type="protein sequence ID" value="QPR29996.1"/>
    <property type="molecule type" value="Genomic_DNA"/>
</dbReference>
<accession>A0AB37GE55</accession>